<dbReference type="PROSITE" id="PS51318">
    <property type="entry name" value="TAT"/>
    <property type="match status" value="1"/>
</dbReference>
<dbReference type="InterPro" id="IPR019546">
    <property type="entry name" value="TAT_signal_bac_arc"/>
</dbReference>
<sequence>MASRRAFLGLAGAATATALAGCASEPEIDPAIG</sequence>
<dbReference type="EMBL" id="DWWC01000308">
    <property type="protein sequence ID" value="HJC70858.1"/>
    <property type="molecule type" value="Genomic_DNA"/>
</dbReference>
<dbReference type="InterPro" id="IPR006311">
    <property type="entry name" value="TAT_signal"/>
</dbReference>
<comment type="caution">
    <text evidence="1">The sequence shown here is derived from an EMBL/GenBank/DDBJ whole genome shotgun (WGS) entry which is preliminary data.</text>
</comment>
<evidence type="ECO:0000313" key="1">
    <source>
        <dbReference type="EMBL" id="HJC70858.1"/>
    </source>
</evidence>
<gene>
    <name evidence="1" type="ORF">H9932_14445</name>
</gene>
<proteinExistence type="predicted"/>
<organism evidence="1 2">
    <name type="scientific">Candidatus Brachybacterium intestinipullorum</name>
    <dbReference type="NCBI Taxonomy" id="2838512"/>
    <lineage>
        <taxon>Bacteria</taxon>
        <taxon>Bacillati</taxon>
        <taxon>Actinomycetota</taxon>
        <taxon>Actinomycetes</taxon>
        <taxon>Micrococcales</taxon>
        <taxon>Dermabacteraceae</taxon>
        <taxon>Brachybacterium</taxon>
    </lineage>
</organism>
<reference evidence="1" key="1">
    <citation type="journal article" date="2021" name="PeerJ">
        <title>Extensive microbial diversity within the chicken gut microbiome revealed by metagenomics and culture.</title>
        <authorList>
            <person name="Gilroy R."/>
            <person name="Ravi A."/>
            <person name="Getino M."/>
            <person name="Pursley I."/>
            <person name="Horton D.L."/>
            <person name="Alikhan N.F."/>
            <person name="Baker D."/>
            <person name="Gharbi K."/>
            <person name="Hall N."/>
            <person name="Watson M."/>
            <person name="Adriaenssens E.M."/>
            <person name="Foster-Nyarko E."/>
            <person name="Jarju S."/>
            <person name="Secka A."/>
            <person name="Antonio M."/>
            <person name="Oren A."/>
            <person name="Chaudhuri R.R."/>
            <person name="La Ragione R."/>
            <person name="Hildebrand F."/>
            <person name="Pallen M.J."/>
        </authorList>
    </citation>
    <scope>NUCLEOTIDE SEQUENCE</scope>
    <source>
        <strain evidence="1">CHK130-7132</strain>
    </source>
</reference>
<dbReference type="NCBIfam" id="TIGR01409">
    <property type="entry name" value="TAT_signal_seq"/>
    <property type="match status" value="1"/>
</dbReference>
<dbReference type="AlphaFoldDB" id="A0A9D2TJA7"/>
<protein>
    <submittedName>
        <fullName evidence="1">Twin-arginine translocation signal domain-containing protein</fullName>
    </submittedName>
</protein>
<accession>A0A9D2TJA7</accession>
<feature type="non-terminal residue" evidence="1">
    <location>
        <position position="33"/>
    </location>
</feature>
<dbReference type="Proteomes" id="UP000823854">
    <property type="component" value="Unassembled WGS sequence"/>
</dbReference>
<dbReference type="PROSITE" id="PS51257">
    <property type="entry name" value="PROKAR_LIPOPROTEIN"/>
    <property type="match status" value="1"/>
</dbReference>
<evidence type="ECO:0000313" key="2">
    <source>
        <dbReference type="Proteomes" id="UP000823854"/>
    </source>
</evidence>
<reference evidence="1" key="2">
    <citation type="submission" date="2021-04" db="EMBL/GenBank/DDBJ databases">
        <authorList>
            <person name="Gilroy R."/>
        </authorList>
    </citation>
    <scope>NUCLEOTIDE SEQUENCE</scope>
    <source>
        <strain evidence="1">CHK130-7132</strain>
    </source>
</reference>
<name>A0A9D2TJA7_9MICO</name>